<evidence type="ECO:0000313" key="1">
    <source>
        <dbReference type="EMBL" id="OXU27918.1"/>
    </source>
</evidence>
<dbReference type="EMBL" id="NNAY01000511">
    <property type="protein sequence ID" value="OXU27918.1"/>
    <property type="molecule type" value="Genomic_DNA"/>
</dbReference>
<proteinExistence type="predicted"/>
<evidence type="ECO:0000313" key="2">
    <source>
        <dbReference type="Proteomes" id="UP000215335"/>
    </source>
</evidence>
<comment type="caution">
    <text evidence="1">The sequence shown here is derived from an EMBL/GenBank/DDBJ whole genome shotgun (WGS) entry which is preliminary data.</text>
</comment>
<organism evidence="1 2">
    <name type="scientific">Trichomalopsis sarcophagae</name>
    <dbReference type="NCBI Taxonomy" id="543379"/>
    <lineage>
        <taxon>Eukaryota</taxon>
        <taxon>Metazoa</taxon>
        <taxon>Ecdysozoa</taxon>
        <taxon>Arthropoda</taxon>
        <taxon>Hexapoda</taxon>
        <taxon>Insecta</taxon>
        <taxon>Pterygota</taxon>
        <taxon>Neoptera</taxon>
        <taxon>Endopterygota</taxon>
        <taxon>Hymenoptera</taxon>
        <taxon>Apocrita</taxon>
        <taxon>Proctotrupomorpha</taxon>
        <taxon>Chalcidoidea</taxon>
        <taxon>Pteromalidae</taxon>
        <taxon>Pteromalinae</taxon>
        <taxon>Trichomalopsis</taxon>
    </lineage>
</organism>
<reference evidence="1 2" key="1">
    <citation type="journal article" date="2017" name="Curr. Biol.">
        <title>The Evolution of Venom by Co-option of Single-Copy Genes.</title>
        <authorList>
            <person name="Martinson E.O."/>
            <person name="Mrinalini"/>
            <person name="Kelkar Y.D."/>
            <person name="Chang C.H."/>
            <person name="Werren J.H."/>
        </authorList>
    </citation>
    <scope>NUCLEOTIDE SEQUENCE [LARGE SCALE GENOMIC DNA]</scope>
    <source>
        <strain evidence="1 2">Alberta</strain>
        <tissue evidence="1">Whole body</tissue>
    </source>
</reference>
<dbReference type="Proteomes" id="UP000215335">
    <property type="component" value="Unassembled WGS sequence"/>
</dbReference>
<sequence>MKKRKQTEDKERPGRQIYKDALVEMHINGKILAKVTFSAGSIANHNKPLGYFLPGRKDLNRLTTSQEPYYL</sequence>
<accession>A0A232FBS6</accession>
<dbReference type="AlphaFoldDB" id="A0A232FBS6"/>
<keyword evidence="2" id="KW-1185">Reference proteome</keyword>
<protein>
    <submittedName>
        <fullName evidence="1">Uncharacterized protein</fullName>
    </submittedName>
</protein>
<name>A0A232FBS6_9HYME</name>
<gene>
    <name evidence="1" type="ORF">TSAR_007928</name>
</gene>